<proteinExistence type="inferred from homology"/>
<dbReference type="RefSeq" id="WP_007624208.1">
    <property type="nucleotide sequence ID" value="NZ_BAEO01000062.1"/>
</dbReference>
<dbReference type="EMBL" id="BAEO01000062">
    <property type="protein sequence ID" value="GAC21352.1"/>
    <property type="molecule type" value="Genomic_DNA"/>
</dbReference>
<evidence type="ECO:0000256" key="1">
    <source>
        <dbReference type="ARBA" id="ARBA00010333"/>
    </source>
</evidence>
<sequence>MKLQILLLIFLIPSVSSAEYRIKLAAENSWPPYSNEAGEGISKDKIQRAFDSVGVDVEFIVVPYARALFLAQSGKVDGAFNVTKQKSTLDKFVFGKVPIVQVKASFYYHKESDLNFNTVDEIPAGTSIALIRDYEYGEPYENSKHKFNEVRVSSQKQIIKLLQLKRVDMAIMFDDVAEYYLSELKLNKNEIKKGHINHTSDIFVAFNKHKKLSEVILLLDEGLKQTHISYSD</sequence>
<comment type="similarity">
    <text evidence="1">Belongs to the bacterial solute-binding protein 3 family.</text>
</comment>
<dbReference type="eggNOG" id="COG0834">
    <property type="taxonomic scope" value="Bacteria"/>
</dbReference>
<reference evidence="2 3" key="1">
    <citation type="journal article" date="2017" name="Antonie Van Leeuwenhoek">
        <title>Rhizobium rhizosphaerae sp. nov., a novel species isolated from rice rhizosphere.</title>
        <authorList>
            <person name="Zhao J.J."/>
            <person name="Zhang J."/>
            <person name="Zhang R.J."/>
            <person name="Zhang C.W."/>
            <person name="Yin H.Q."/>
            <person name="Zhang X.X."/>
        </authorList>
    </citation>
    <scope>NUCLEOTIDE SEQUENCE [LARGE SCALE GENOMIC DNA]</scope>
    <source>
        <strain evidence="2 3">BSs20135</strain>
    </source>
</reference>
<gene>
    <name evidence="2" type="ORF">GARC_4410</name>
</gene>
<dbReference type="PANTHER" id="PTHR35936:SF25">
    <property type="entry name" value="ABC TRANSPORTER SUBSTRATE-BINDING PROTEIN"/>
    <property type="match status" value="1"/>
</dbReference>
<dbReference type="STRING" id="493475.GARC_4410"/>
<dbReference type="Proteomes" id="UP000006327">
    <property type="component" value="Unassembled WGS sequence"/>
</dbReference>
<evidence type="ECO:0000313" key="3">
    <source>
        <dbReference type="Proteomes" id="UP000006327"/>
    </source>
</evidence>
<name>K6YT78_9ALTE</name>
<dbReference type="PANTHER" id="PTHR35936">
    <property type="entry name" value="MEMBRANE-BOUND LYTIC MUREIN TRANSGLYCOSYLASE F"/>
    <property type="match status" value="1"/>
</dbReference>
<keyword evidence="3" id="KW-1185">Reference proteome</keyword>
<dbReference type="AlphaFoldDB" id="K6YT78"/>
<dbReference type="OrthoDB" id="5296159at2"/>
<evidence type="ECO:0000313" key="2">
    <source>
        <dbReference type="EMBL" id="GAC21352.1"/>
    </source>
</evidence>
<organism evidence="2 3">
    <name type="scientific">Paraglaciecola arctica BSs20135</name>
    <dbReference type="NCBI Taxonomy" id="493475"/>
    <lineage>
        <taxon>Bacteria</taxon>
        <taxon>Pseudomonadati</taxon>
        <taxon>Pseudomonadota</taxon>
        <taxon>Gammaproteobacteria</taxon>
        <taxon>Alteromonadales</taxon>
        <taxon>Alteromonadaceae</taxon>
        <taxon>Paraglaciecola</taxon>
    </lineage>
</organism>
<comment type="caution">
    <text evidence="2">The sequence shown here is derived from an EMBL/GenBank/DDBJ whole genome shotgun (WGS) entry which is preliminary data.</text>
</comment>
<dbReference type="SUPFAM" id="SSF53850">
    <property type="entry name" value="Periplasmic binding protein-like II"/>
    <property type="match status" value="1"/>
</dbReference>
<dbReference type="Gene3D" id="3.40.190.10">
    <property type="entry name" value="Periplasmic binding protein-like II"/>
    <property type="match status" value="2"/>
</dbReference>
<protein>
    <submittedName>
        <fullName evidence="2">Uncharacterized protein</fullName>
    </submittedName>
</protein>
<accession>K6YT78</accession>